<feature type="signal peptide" evidence="1">
    <location>
        <begin position="1"/>
        <end position="23"/>
    </location>
</feature>
<organism evidence="2 3">
    <name type="scientific">Coccomyxa viridis</name>
    <dbReference type="NCBI Taxonomy" id="1274662"/>
    <lineage>
        <taxon>Eukaryota</taxon>
        <taxon>Viridiplantae</taxon>
        <taxon>Chlorophyta</taxon>
        <taxon>core chlorophytes</taxon>
        <taxon>Trebouxiophyceae</taxon>
        <taxon>Trebouxiophyceae incertae sedis</taxon>
        <taxon>Coccomyxaceae</taxon>
        <taxon>Coccomyxa</taxon>
    </lineage>
</organism>
<dbReference type="SUPFAM" id="SSF47240">
    <property type="entry name" value="Ferritin-like"/>
    <property type="match status" value="1"/>
</dbReference>
<reference evidence="2 3" key="1">
    <citation type="submission" date="2023-10" db="EMBL/GenBank/DDBJ databases">
        <authorList>
            <person name="Maclean D."/>
            <person name="Macfadyen A."/>
        </authorList>
    </citation>
    <scope>NUCLEOTIDE SEQUENCE [LARGE SCALE GENOMIC DNA]</scope>
</reference>
<comment type="caution">
    <text evidence="2">The sequence shown here is derived from an EMBL/GenBank/DDBJ whole genome shotgun (WGS) entry which is preliminary data.</text>
</comment>
<protein>
    <recommendedName>
        <fullName evidence="4">Desiccation-related protein PCC13-62</fullName>
    </recommendedName>
</protein>
<evidence type="ECO:0000313" key="3">
    <source>
        <dbReference type="Proteomes" id="UP001314263"/>
    </source>
</evidence>
<dbReference type="EMBL" id="CAUYUE010000003">
    <property type="protein sequence ID" value="CAK0759324.1"/>
    <property type="molecule type" value="Genomic_DNA"/>
</dbReference>
<evidence type="ECO:0000256" key="1">
    <source>
        <dbReference type="SAM" id="SignalP"/>
    </source>
</evidence>
<dbReference type="Pfam" id="PF13668">
    <property type="entry name" value="Ferritin_2"/>
    <property type="match status" value="1"/>
</dbReference>
<dbReference type="Proteomes" id="UP001314263">
    <property type="component" value="Unassembled WGS sequence"/>
</dbReference>
<dbReference type="AlphaFoldDB" id="A0AAV1HZ41"/>
<name>A0AAV1HZ41_9CHLO</name>
<feature type="chain" id="PRO_5043662298" description="Desiccation-related protein PCC13-62" evidence="1">
    <location>
        <begin position="24"/>
        <end position="290"/>
    </location>
</feature>
<evidence type="ECO:0000313" key="2">
    <source>
        <dbReference type="EMBL" id="CAK0759324.1"/>
    </source>
</evidence>
<dbReference type="CDD" id="cd00657">
    <property type="entry name" value="Ferritin_like"/>
    <property type="match status" value="1"/>
</dbReference>
<evidence type="ECO:0008006" key="4">
    <source>
        <dbReference type="Google" id="ProtNLM"/>
    </source>
</evidence>
<gene>
    <name evidence="2" type="ORF">CVIRNUC_002689</name>
</gene>
<sequence length="290" mass="30391">MAPKLTAVAACCLAFLAARSALAAISPSDADILNFAMNLECLEAEYYSTAINGYGLNSSTLGGGPQATGGLKANLSPDLIRITTELANDEINHVADLRAHLGSAAVPCPTMDIGSSFTQIINKALGIDGFFPYNTDTNFLLGAFLFEDVGVTAFHGAIPQVTQKANLELLAGIAPVEAYHAAILRTLLYQKGLDMVVPYNIRVFDFVQGLSNLRGKAGDGKDQGIVAPPADGRNTSYPFANLIPQDGTGKVFKRTPDEVLAIVYGGNSTEPGAWYPMGMNGAINGSVATS</sequence>
<keyword evidence="1" id="KW-0732">Signal</keyword>
<proteinExistence type="predicted"/>
<dbReference type="PANTHER" id="PTHR31694">
    <property type="entry name" value="DESICCATION-LIKE PROTEIN"/>
    <property type="match status" value="1"/>
</dbReference>
<dbReference type="PANTHER" id="PTHR31694:SF26">
    <property type="entry name" value="OS05G0151100 PROTEIN"/>
    <property type="match status" value="1"/>
</dbReference>
<keyword evidence="3" id="KW-1185">Reference proteome</keyword>
<dbReference type="InterPro" id="IPR009078">
    <property type="entry name" value="Ferritin-like_SF"/>
</dbReference>
<dbReference type="InterPro" id="IPR052965">
    <property type="entry name" value="Pigment-catalase-like"/>
</dbReference>
<accession>A0AAV1HZ41</accession>